<protein>
    <submittedName>
        <fullName evidence="6">Outer membrane lipoprotein-sorting protein</fullName>
    </submittedName>
</protein>
<dbReference type="SUPFAM" id="SSF89392">
    <property type="entry name" value="Prokaryotic lipoproteins and lipoprotein localization factors"/>
    <property type="match status" value="1"/>
</dbReference>
<dbReference type="AlphaFoldDB" id="A0A2S6H6G0"/>
<proteinExistence type="predicted"/>
<name>A0A2S6H6G0_9GAMM</name>
<keyword evidence="3 5" id="KW-0732">Signal</keyword>
<evidence type="ECO:0000256" key="1">
    <source>
        <dbReference type="ARBA" id="ARBA00011245"/>
    </source>
</evidence>
<dbReference type="EMBL" id="PTIY01000002">
    <property type="protein sequence ID" value="PPK73072.1"/>
    <property type="molecule type" value="Genomic_DNA"/>
</dbReference>
<keyword evidence="4" id="KW-0653">Protein transport</keyword>
<dbReference type="Pfam" id="PF19574">
    <property type="entry name" value="LolA_3"/>
    <property type="match status" value="1"/>
</dbReference>
<evidence type="ECO:0000256" key="3">
    <source>
        <dbReference type="ARBA" id="ARBA00022729"/>
    </source>
</evidence>
<keyword evidence="2" id="KW-0813">Transport</keyword>
<evidence type="ECO:0000256" key="4">
    <source>
        <dbReference type="ARBA" id="ARBA00022927"/>
    </source>
</evidence>
<evidence type="ECO:0000256" key="2">
    <source>
        <dbReference type="ARBA" id="ARBA00022448"/>
    </source>
</evidence>
<feature type="chain" id="PRO_5015416583" evidence="5">
    <location>
        <begin position="20"/>
        <end position="195"/>
    </location>
</feature>
<dbReference type="OrthoDB" id="5700849at2"/>
<dbReference type="CDD" id="cd16325">
    <property type="entry name" value="LolA"/>
    <property type="match status" value="1"/>
</dbReference>
<dbReference type="RefSeq" id="WP_104422347.1">
    <property type="nucleotide sequence ID" value="NZ_PTIY01000002.1"/>
</dbReference>
<sequence length="195" mass="21356">MILIKALLLYLLACGLGVADEAVLTEIAARLAKTPIAQGDFHQHKQLKILHKPLVSKGTFTYDQSKGVIWKTLTPVVSLLLVNESKLLTGQGEQAVPAAFGKVFKAMLGGDLAALTDGFNITGTDRKTSWQLELSPKDEMLKKIISTMLLSGDTELRWLEIREAAGNVTRITFDGITHPAQLTEEQEADFERLSP</sequence>
<comment type="subunit">
    <text evidence="1">Monomer.</text>
</comment>
<reference evidence="6 7" key="1">
    <citation type="submission" date="2018-02" db="EMBL/GenBank/DDBJ databases">
        <title>Subsurface microbial communities from deep shales in Ohio and West Virginia, USA.</title>
        <authorList>
            <person name="Wrighton K."/>
        </authorList>
    </citation>
    <scope>NUCLEOTIDE SEQUENCE [LARGE SCALE GENOMIC DNA]</scope>
    <source>
        <strain evidence="6 7">OWC-G53F</strain>
    </source>
</reference>
<dbReference type="InterPro" id="IPR029046">
    <property type="entry name" value="LolA/LolB/LppX"/>
</dbReference>
<organism evidence="6 7">
    <name type="scientific">Methylobacter tundripaludum</name>
    <dbReference type="NCBI Taxonomy" id="173365"/>
    <lineage>
        <taxon>Bacteria</taxon>
        <taxon>Pseudomonadati</taxon>
        <taxon>Pseudomonadota</taxon>
        <taxon>Gammaproteobacteria</taxon>
        <taxon>Methylococcales</taxon>
        <taxon>Methylococcaceae</taxon>
        <taxon>Methylobacter</taxon>
    </lineage>
</organism>
<gene>
    <name evidence="6" type="ORF">B0F88_10251</name>
</gene>
<keyword evidence="7" id="KW-1185">Reference proteome</keyword>
<dbReference type="Proteomes" id="UP000238071">
    <property type="component" value="Unassembled WGS sequence"/>
</dbReference>
<dbReference type="Gene3D" id="2.50.20.10">
    <property type="entry name" value="Lipoprotein localisation LolA/LolB/LppX"/>
    <property type="match status" value="1"/>
</dbReference>
<feature type="signal peptide" evidence="5">
    <location>
        <begin position="1"/>
        <end position="19"/>
    </location>
</feature>
<dbReference type="GO" id="GO:0015031">
    <property type="term" value="P:protein transport"/>
    <property type="evidence" value="ECO:0007669"/>
    <property type="project" value="UniProtKB-KW"/>
</dbReference>
<dbReference type="InterPro" id="IPR004564">
    <property type="entry name" value="OM_lipoprot_carrier_LolA-like"/>
</dbReference>
<evidence type="ECO:0000313" key="7">
    <source>
        <dbReference type="Proteomes" id="UP000238071"/>
    </source>
</evidence>
<accession>A0A2S6H6G0</accession>
<keyword evidence="6" id="KW-0449">Lipoprotein</keyword>
<evidence type="ECO:0000313" key="6">
    <source>
        <dbReference type="EMBL" id="PPK73072.1"/>
    </source>
</evidence>
<comment type="caution">
    <text evidence="6">The sequence shown here is derived from an EMBL/GenBank/DDBJ whole genome shotgun (WGS) entry which is preliminary data.</text>
</comment>
<evidence type="ECO:0000256" key="5">
    <source>
        <dbReference type="SAM" id="SignalP"/>
    </source>
</evidence>